<dbReference type="GO" id="GO:0033194">
    <property type="term" value="P:response to hydroperoxide"/>
    <property type="evidence" value="ECO:0007669"/>
    <property type="project" value="TreeGrafter"/>
</dbReference>
<accession>A0A382W411</accession>
<proteinExistence type="predicted"/>
<dbReference type="AlphaFoldDB" id="A0A382W411"/>
<sequence>MITVLSPAKKLSKEPCAHTATFTQPEFLRESETLVQGLRELDPPSLQSLMGISDNLSVMNWERYQAWTLPFEPGSARQAFYTFMGDTYVGLDANTLSDDEVLFAQKNTRILSGLYGVLKPLDLMMPYRLEMGTKLENKFGKNLYDYWSTTLSESISKELENHEDNIVINCASVEYFKS</sequence>
<dbReference type="PANTHER" id="PTHR30283">
    <property type="entry name" value="PEROXIDE STRESS RESPONSE PROTEIN YAAA"/>
    <property type="match status" value="1"/>
</dbReference>
<evidence type="ECO:0000313" key="1">
    <source>
        <dbReference type="EMBL" id="SVD53572.1"/>
    </source>
</evidence>
<reference evidence="1" key="1">
    <citation type="submission" date="2018-05" db="EMBL/GenBank/DDBJ databases">
        <authorList>
            <person name="Lanie J.A."/>
            <person name="Ng W.-L."/>
            <person name="Kazmierczak K.M."/>
            <person name="Andrzejewski T.M."/>
            <person name="Davidsen T.M."/>
            <person name="Wayne K.J."/>
            <person name="Tettelin H."/>
            <person name="Glass J.I."/>
            <person name="Rusch D."/>
            <person name="Podicherti R."/>
            <person name="Tsui H.-C.T."/>
            <person name="Winkler M.E."/>
        </authorList>
    </citation>
    <scope>NUCLEOTIDE SEQUENCE</scope>
</reference>
<evidence type="ECO:0008006" key="2">
    <source>
        <dbReference type="Google" id="ProtNLM"/>
    </source>
</evidence>
<dbReference type="Pfam" id="PF03883">
    <property type="entry name" value="H2O2_YaaD"/>
    <property type="match status" value="1"/>
</dbReference>
<dbReference type="InterPro" id="IPR005583">
    <property type="entry name" value="YaaA"/>
</dbReference>
<protein>
    <recommendedName>
        <fullName evidence="2">Peroxide stress protein YaaA</fullName>
    </recommendedName>
</protein>
<feature type="non-terminal residue" evidence="1">
    <location>
        <position position="178"/>
    </location>
</feature>
<dbReference type="PANTHER" id="PTHR30283:SF4">
    <property type="entry name" value="PEROXIDE STRESS RESISTANCE PROTEIN YAAA"/>
    <property type="match status" value="1"/>
</dbReference>
<gene>
    <name evidence="1" type="ORF">METZ01_LOCUS406426</name>
</gene>
<dbReference type="GO" id="GO:0005829">
    <property type="term" value="C:cytosol"/>
    <property type="evidence" value="ECO:0007669"/>
    <property type="project" value="TreeGrafter"/>
</dbReference>
<organism evidence="1">
    <name type="scientific">marine metagenome</name>
    <dbReference type="NCBI Taxonomy" id="408172"/>
    <lineage>
        <taxon>unclassified sequences</taxon>
        <taxon>metagenomes</taxon>
        <taxon>ecological metagenomes</taxon>
    </lineage>
</organism>
<name>A0A382W411_9ZZZZ</name>
<dbReference type="EMBL" id="UINC01156896">
    <property type="protein sequence ID" value="SVD53572.1"/>
    <property type="molecule type" value="Genomic_DNA"/>
</dbReference>